<dbReference type="STRING" id="1121409.SAMN02745124_01122"/>
<dbReference type="Gene3D" id="1.10.443.10">
    <property type="entry name" value="Intergrase catalytic core"/>
    <property type="match status" value="1"/>
</dbReference>
<evidence type="ECO:0000256" key="3">
    <source>
        <dbReference type="ARBA" id="ARBA00023125"/>
    </source>
</evidence>
<evidence type="ECO:0000313" key="9">
    <source>
        <dbReference type="Proteomes" id="UP000184139"/>
    </source>
</evidence>
<dbReference type="InterPro" id="IPR010998">
    <property type="entry name" value="Integrase_recombinase_N"/>
</dbReference>
<dbReference type="Pfam" id="PF00589">
    <property type="entry name" value="Phage_integrase"/>
    <property type="match status" value="1"/>
</dbReference>
<evidence type="ECO:0000256" key="5">
    <source>
        <dbReference type="PROSITE-ProRule" id="PRU01248"/>
    </source>
</evidence>
<keyword evidence="4" id="KW-0233">DNA recombination</keyword>
<evidence type="ECO:0000256" key="1">
    <source>
        <dbReference type="ARBA" id="ARBA00008857"/>
    </source>
</evidence>
<dbReference type="InterPro" id="IPR011010">
    <property type="entry name" value="DNA_brk_join_enz"/>
</dbReference>
<organism evidence="8 9">
    <name type="scientific">Desulfofustis glycolicus DSM 9705</name>
    <dbReference type="NCBI Taxonomy" id="1121409"/>
    <lineage>
        <taxon>Bacteria</taxon>
        <taxon>Pseudomonadati</taxon>
        <taxon>Thermodesulfobacteriota</taxon>
        <taxon>Desulfobulbia</taxon>
        <taxon>Desulfobulbales</taxon>
        <taxon>Desulfocapsaceae</taxon>
        <taxon>Desulfofustis</taxon>
    </lineage>
</organism>
<dbReference type="InterPro" id="IPR044068">
    <property type="entry name" value="CB"/>
</dbReference>
<protein>
    <submittedName>
        <fullName evidence="8">Phage integrase family protein</fullName>
    </submittedName>
</protein>
<proteinExistence type="inferred from homology"/>
<dbReference type="PANTHER" id="PTHR30349">
    <property type="entry name" value="PHAGE INTEGRASE-RELATED"/>
    <property type="match status" value="1"/>
</dbReference>
<keyword evidence="2" id="KW-0229">DNA integration</keyword>
<feature type="domain" description="Tyr recombinase" evidence="6">
    <location>
        <begin position="95"/>
        <end position="228"/>
    </location>
</feature>
<dbReference type="InterPro" id="IPR013762">
    <property type="entry name" value="Integrase-like_cat_sf"/>
</dbReference>
<dbReference type="GO" id="GO:0006310">
    <property type="term" value="P:DNA recombination"/>
    <property type="evidence" value="ECO:0007669"/>
    <property type="project" value="UniProtKB-KW"/>
</dbReference>
<dbReference type="AlphaFoldDB" id="A0A1M5UBS1"/>
<dbReference type="GO" id="GO:0003677">
    <property type="term" value="F:DNA binding"/>
    <property type="evidence" value="ECO:0007669"/>
    <property type="project" value="UniProtKB-UniRule"/>
</dbReference>
<sequence>MVARVHDLSETEADNWYWKMKSIIFPEFGGLEVSRLGHDRRLDKYRAKRTKDGVKHVTIHRERSYVRAIFNWGVRGRIIAVNPMAGYEMPKKDGERIRPISDDDFQKVLAKAAPHVQRAMLVAFNTGLQPGAVELLSLTWDDFGDHEKVLRITSAKKGGLESREVPLLDSFVEQMKKWRDEDGGSGYIVYWKGRRIKTSIKTAWKTAKKRAGITGRLRQYSIRHRFVT</sequence>
<dbReference type="PROSITE" id="PS51900">
    <property type="entry name" value="CB"/>
    <property type="match status" value="1"/>
</dbReference>
<accession>A0A1M5UBS1</accession>
<comment type="similarity">
    <text evidence="1">Belongs to the 'phage' integrase family.</text>
</comment>
<evidence type="ECO:0000256" key="4">
    <source>
        <dbReference type="ARBA" id="ARBA00023172"/>
    </source>
</evidence>
<evidence type="ECO:0000313" key="8">
    <source>
        <dbReference type="EMBL" id="SHH60368.1"/>
    </source>
</evidence>
<dbReference type="SUPFAM" id="SSF56349">
    <property type="entry name" value="DNA breaking-rejoining enzymes"/>
    <property type="match status" value="1"/>
</dbReference>
<dbReference type="PROSITE" id="PS51898">
    <property type="entry name" value="TYR_RECOMBINASE"/>
    <property type="match status" value="1"/>
</dbReference>
<evidence type="ECO:0000259" key="7">
    <source>
        <dbReference type="PROSITE" id="PS51900"/>
    </source>
</evidence>
<reference evidence="8 9" key="1">
    <citation type="submission" date="2016-11" db="EMBL/GenBank/DDBJ databases">
        <authorList>
            <person name="Jaros S."/>
            <person name="Januszkiewicz K."/>
            <person name="Wedrychowicz H."/>
        </authorList>
    </citation>
    <scope>NUCLEOTIDE SEQUENCE [LARGE SCALE GENOMIC DNA]</scope>
    <source>
        <strain evidence="8 9">DSM 9705</strain>
    </source>
</reference>
<dbReference type="OrthoDB" id="5418320at2"/>
<evidence type="ECO:0000256" key="2">
    <source>
        <dbReference type="ARBA" id="ARBA00022908"/>
    </source>
</evidence>
<dbReference type="Gene3D" id="1.10.150.130">
    <property type="match status" value="1"/>
</dbReference>
<dbReference type="GO" id="GO:0015074">
    <property type="term" value="P:DNA integration"/>
    <property type="evidence" value="ECO:0007669"/>
    <property type="project" value="UniProtKB-KW"/>
</dbReference>
<dbReference type="EMBL" id="FQXS01000004">
    <property type="protein sequence ID" value="SHH60368.1"/>
    <property type="molecule type" value="Genomic_DNA"/>
</dbReference>
<dbReference type="PANTHER" id="PTHR30349:SF64">
    <property type="entry name" value="PROPHAGE INTEGRASE INTD-RELATED"/>
    <property type="match status" value="1"/>
</dbReference>
<keyword evidence="3 5" id="KW-0238">DNA-binding</keyword>
<gene>
    <name evidence="8" type="ORF">SAMN02745124_01122</name>
</gene>
<name>A0A1M5UBS1_9BACT</name>
<feature type="domain" description="Core-binding (CB)" evidence="7">
    <location>
        <begin position="1"/>
        <end position="74"/>
    </location>
</feature>
<dbReference type="Proteomes" id="UP000184139">
    <property type="component" value="Unassembled WGS sequence"/>
</dbReference>
<dbReference type="InterPro" id="IPR002104">
    <property type="entry name" value="Integrase_catalytic"/>
</dbReference>
<keyword evidence="9" id="KW-1185">Reference proteome</keyword>
<evidence type="ECO:0000259" key="6">
    <source>
        <dbReference type="PROSITE" id="PS51898"/>
    </source>
</evidence>
<dbReference type="InterPro" id="IPR050090">
    <property type="entry name" value="Tyrosine_recombinase_XerCD"/>
</dbReference>